<dbReference type="InterPro" id="IPR006015">
    <property type="entry name" value="Universal_stress_UspA"/>
</dbReference>
<feature type="compositionally biased region" description="Acidic residues" evidence="1">
    <location>
        <begin position="608"/>
        <end position="625"/>
    </location>
</feature>
<feature type="region of interest" description="Disordered" evidence="1">
    <location>
        <begin position="72"/>
        <end position="297"/>
    </location>
</feature>
<protein>
    <recommendedName>
        <fullName evidence="2">UspA domain-containing protein</fullName>
    </recommendedName>
</protein>
<dbReference type="PRINTS" id="PR01438">
    <property type="entry name" value="UNVRSLSTRESS"/>
</dbReference>
<dbReference type="Pfam" id="PF00582">
    <property type="entry name" value="Usp"/>
    <property type="match status" value="1"/>
</dbReference>
<feature type="region of interest" description="Disordered" evidence="1">
    <location>
        <begin position="578"/>
        <end position="632"/>
    </location>
</feature>
<evidence type="ECO:0000313" key="3">
    <source>
        <dbReference type="EMBL" id="TFK28013.1"/>
    </source>
</evidence>
<evidence type="ECO:0000313" key="4">
    <source>
        <dbReference type="Proteomes" id="UP000307440"/>
    </source>
</evidence>
<proteinExistence type="predicted"/>
<evidence type="ECO:0000259" key="2">
    <source>
        <dbReference type="Pfam" id="PF00582"/>
    </source>
</evidence>
<organism evidence="3 4">
    <name type="scientific">Coprinopsis marcescibilis</name>
    <name type="common">Agaric fungus</name>
    <name type="synonym">Psathyrella marcescibilis</name>
    <dbReference type="NCBI Taxonomy" id="230819"/>
    <lineage>
        <taxon>Eukaryota</taxon>
        <taxon>Fungi</taxon>
        <taxon>Dikarya</taxon>
        <taxon>Basidiomycota</taxon>
        <taxon>Agaricomycotina</taxon>
        <taxon>Agaricomycetes</taxon>
        <taxon>Agaricomycetidae</taxon>
        <taxon>Agaricales</taxon>
        <taxon>Agaricineae</taxon>
        <taxon>Psathyrellaceae</taxon>
        <taxon>Coprinopsis</taxon>
    </lineage>
</organism>
<evidence type="ECO:0000256" key="1">
    <source>
        <dbReference type="SAM" id="MobiDB-lite"/>
    </source>
</evidence>
<name>A0A5C3L629_COPMA</name>
<dbReference type="InterPro" id="IPR006016">
    <property type="entry name" value="UspA"/>
</dbReference>
<gene>
    <name evidence="3" type="ORF">FA15DRAFT_665772</name>
</gene>
<dbReference type="CDD" id="cd23659">
    <property type="entry name" value="USP_At3g01520-like"/>
    <property type="match status" value="1"/>
</dbReference>
<accession>A0A5C3L629</accession>
<dbReference type="EMBL" id="ML210159">
    <property type="protein sequence ID" value="TFK28013.1"/>
    <property type="molecule type" value="Genomic_DNA"/>
</dbReference>
<dbReference type="PANTHER" id="PTHR46100:SF4">
    <property type="entry name" value="USPA DOMAIN-CONTAINING PROTEIN"/>
    <property type="match status" value="1"/>
</dbReference>
<feature type="domain" description="UspA" evidence="2">
    <location>
        <begin position="390"/>
        <end position="536"/>
    </location>
</feature>
<feature type="compositionally biased region" description="Low complexity" evidence="1">
    <location>
        <begin position="213"/>
        <end position="223"/>
    </location>
</feature>
<dbReference type="SUPFAM" id="SSF52402">
    <property type="entry name" value="Adenine nucleotide alpha hydrolases-like"/>
    <property type="match status" value="1"/>
</dbReference>
<feature type="compositionally biased region" description="Low complexity" evidence="1">
    <location>
        <begin position="162"/>
        <end position="174"/>
    </location>
</feature>
<dbReference type="Proteomes" id="UP000307440">
    <property type="component" value="Unassembled WGS sequence"/>
</dbReference>
<keyword evidence="4" id="KW-1185">Reference proteome</keyword>
<dbReference type="InterPro" id="IPR014729">
    <property type="entry name" value="Rossmann-like_a/b/a_fold"/>
</dbReference>
<feature type="compositionally biased region" description="Acidic residues" evidence="1">
    <location>
        <begin position="260"/>
        <end position="282"/>
    </location>
</feature>
<feature type="compositionally biased region" description="Basic and acidic residues" evidence="1">
    <location>
        <begin position="578"/>
        <end position="588"/>
    </location>
</feature>
<feature type="region of interest" description="Disordered" evidence="1">
    <location>
        <begin position="1"/>
        <end position="53"/>
    </location>
</feature>
<feature type="compositionally biased region" description="Polar residues" evidence="1">
    <location>
        <begin position="93"/>
        <end position="104"/>
    </location>
</feature>
<dbReference type="PANTHER" id="PTHR46100">
    <property type="entry name" value="IMP2'P"/>
    <property type="match status" value="1"/>
</dbReference>
<feature type="compositionally biased region" description="Basic and acidic residues" evidence="1">
    <location>
        <begin position="177"/>
        <end position="187"/>
    </location>
</feature>
<feature type="compositionally biased region" description="Polar residues" evidence="1">
    <location>
        <begin position="37"/>
        <end position="53"/>
    </location>
</feature>
<feature type="region of interest" description="Disordered" evidence="1">
    <location>
        <begin position="429"/>
        <end position="449"/>
    </location>
</feature>
<feature type="compositionally biased region" description="Polar residues" evidence="1">
    <location>
        <begin position="122"/>
        <end position="157"/>
    </location>
</feature>
<dbReference type="AlphaFoldDB" id="A0A5C3L629"/>
<dbReference type="Gene3D" id="3.40.50.620">
    <property type="entry name" value="HUPs"/>
    <property type="match status" value="1"/>
</dbReference>
<sequence>MSTDDSQREGRRNWLPKIGPRSSSKGRNGNGAVANHPPSSFTKSNGLGTRSNHSSLLSLATPVVGEELRVGSPKVLTSQLPPAAESGAPVKTSRPSSIIRNFSFESPPTSRPSTPKRRASANILTTQPQDLDNQASQLILNALERTSSQQSKAGNNDNPRHSFLSSMMGSLSLSRTNTRESNDDRGRSMFSKRKSLSRPPSANTDKSDRSQSRARSSSPFLSRWRTREASPPPQPVLMNQSDVDLSEPESLHQARTAFTEDSDNDNTDDNDSDDSESDEDYFDPITERNTEQNSMVAPAPSELLPEAEDADPVGEGVNVVVPPEPYFPTSLNALANSRGKRNPRRRKTMRLHEPLPLHTGRPVFQRDRCTITITQGDPDTKLVEMKRKRRRYVVASDLSEESRYAVEWGIGTVLRDGDEMLLVNVVETDSKIDPDRPNGADRSSKVRNQQERQGMAYILARQVTSLLQRTRLHVTVACQAWHAKNARHMLLDVIDHTEPTMLIVGSRGLSHLNGILLGSTSHYLIEKCSVPVMVARRRLKRPAKKAAHLSKHRTHVKLADAGIDRVAGKVDEDVHAMKDELHKEDQRKSGGPGSRDGMRDFTGNPEDFRDDEEAAEGDNEEDEIPQIDVVGH</sequence>
<feature type="compositionally biased region" description="Basic and acidic residues" evidence="1">
    <location>
        <begin position="1"/>
        <end position="12"/>
    </location>
</feature>
<dbReference type="STRING" id="230819.A0A5C3L629"/>
<reference evidence="3 4" key="1">
    <citation type="journal article" date="2019" name="Nat. Ecol. Evol.">
        <title>Megaphylogeny resolves global patterns of mushroom evolution.</title>
        <authorList>
            <person name="Varga T."/>
            <person name="Krizsan K."/>
            <person name="Foldi C."/>
            <person name="Dima B."/>
            <person name="Sanchez-Garcia M."/>
            <person name="Sanchez-Ramirez S."/>
            <person name="Szollosi G.J."/>
            <person name="Szarkandi J.G."/>
            <person name="Papp V."/>
            <person name="Albert L."/>
            <person name="Andreopoulos W."/>
            <person name="Angelini C."/>
            <person name="Antonin V."/>
            <person name="Barry K.W."/>
            <person name="Bougher N.L."/>
            <person name="Buchanan P."/>
            <person name="Buyck B."/>
            <person name="Bense V."/>
            <person name="Catcheside P."/>
            <person name="Chovatia M."/>
            <person name="Cooper J."/>
            <person name="Damon W."/>
            <person name="Desjardin D."/>
            <person name="Finy P."/>
            <person name="Geml J."/>
            <person name="Haridas S."/>
            <person name="Hughes K."/>
            <person name="Justo A."/>
            <person name="Karasinski D."/>
            <person name="Kautmanova I."/>
            <person name="Kiss B."/>
            <person name="Kocsube S."/>
            <person name="Kotiranta H."/>
            <person name="LaButti K.M."/>
            <person name="Lechner B.E."/>
            <person name="Liimatainen K."/>
            <person name="Lipzen A."/>
            <person name="Lukacs Z."/>
            <person name="Mihaltcheva S."/>
            <person name="Morgado L.N."/>
            <person name="Niskanen T."/>
            <person name="Noordeloos M.E."/>
            <person name="Ohm R.A."/>
            <person name="Ortiz-Santana B."/>
            <person name="Ovrebo C."/>
            <person name="Racz N."/>
            <person name="Riley R."/>
            <person name="Savchenko A."/>
            <person name="Shiryaev A."/>
            <person name="Soop K."/>
            <person name="Spirin V."/>
            <person name="Szebenyi C."/>
            <person name="Tomsovsky M."/>
            <person name="Tulloss R.E."/>
            <person name="Uehling J."/>
            <person name="Grigoriev I.V."/>
            <person name="Vagvolgyi C."/>
            <person name="Papp T."/>
            <person name="Martin F.M."/>
            <person name="Miettinen O."/>
            <person name="Hibbett D.S."/>
            <person name="Nagy L.G."/>
        </authorList>
    </citation>
    <scope>NUCLEOTIDE SEQUENCE [LARGE SCALE GENOMIC DNA]</scope>
    <source>
        <strain evidence="3 4">CBS 121175</strain>
    </source>
</reference>
<dbReference type="OrthoDB" id="992776at2759"/>